<evidence type="ECO:0000256" key="2">
    <source>
        <dbReference type="ARBA" id="ARBA00011245"/>
    </source>
</evidence>
<dbReference type="Gene3D" id="3.40.1780.10">
    <property type="entry name" value="QueA-like"/>
    <property type="match status" value="1"/>
</dbReference>
<dbReference type="SUPFAM" id="SSF111337">
    <property type="entry name" value="QueA-like"/>
    <property type="match status" value="1"/>
</dbReference>
<keyword evidence="5" id="KW-0949">S-adenosyl-L-methionine</keyword>
<dbReference type="GO" id="GO:0051075">
    <property type="term" value="F:S-adenosylmethionine:tRNA ribosyltransferase-isomerase activity"/>
    <property type="evidence" value="ECO:0007669"/>
    <property type="project" value="UniProtKB-EC"/>
</dbReference>
<reference evidence="7" key="1">
    <citation type="submission" date="2018-06" db="EMBL/GenBank/DDBJ databases">
        <authorList>
            <person name="Zhirakovskaya E."/>
        </authorList>
    </citation>
    <scope>NUCLEOTIDE SEQUENCE</scope>
</reference>
<evidence type="ECO:0000256" key="5">
    <source>
        <dbReference type="ARBA" id="ARBA00022691"/>
    </source>
</evidence>
<evidence type="ECO:0000256" key="1">
    <source>
        <dbReference type="ARBA" id="ARBA00004496"/>
    </source>
</evidence>
<dbReference type="AlphaFoldDB" id="A0A3B0S941"/>
<dbReference type="Gene3D" id="2.40.10.240">
    <property type="entry name" value="QueA-like"/>
    <property type="match status" value="1"/>
</dbReference>
<keyword evidence="7" id="KW-0413">Isomerase</keyword>
<dbReference type="EC" id="2.4.99.17" evidence="7"/>
<dbReference type="InterPro" id="IPR003699">
    <property type="entry name" value="QueA"/>
</dbReference>
<name>A0A3B0S941_9ZZZZ</name>
<comment type="subunit">
    <text evidence="2">Monomer.</text>
</comment>
<keyword evidence="6" id="KW-0671">Queuosine biosynthesis</keyword>
<dbReference type="FunFam" id="3.40.1780.10:FF:000001">
    <property type="entry name" value="S-adenosylmethionine:tRNA ribosyltransferase-isomerase"/>
    <property type="match status" value="1"/>
</dbReference>
<dbReference type="HAMAP" id="MF_00113">
    <property type="entry name" value="QueA"/>
    <property type="match status" value="1"/>
</dbReference>
<dbReference type="PANTHER" id="PTHR30307">
    <property type="entry name" value="S-ADENOSYLMETHIONINE:TRNA RIBOSYLTRANSFERASE-ISOMERASE"/>
    <property type="match status" value="1"/>
</dbReference>
<protein>
    <submittedName>
        <fullName evidence="7">S-adenosylmethionine:tRNA ribosyltransferase-isomerase</fullName>
        <ecNumber evidence="7">2.4.99.17</ecNumber>
    </submittedName>
</protein>
<gene>
    <name evidence="7" type="ORF">MNBD_ALPHA06-1576</name>
</gene>
<dbReference type="GO" id="GO:0008616">
    <property type="term" value="P:tRNA queuosine(34) biosynthetic process"/>
    <property type="evidence" value="ECO:0007669"/>
    <property type="project" value="UniProtKB-KW"/>
</dbReference>
<keyword evidence="4 7" id="KW-0808">Transferase</keyword>
<dbReference type="Pfam" id="PF02547">
    <property type="entry name" value="Queuosine_synth"/>
    <property type="match status" value="1"/>
</dbReference>
<dbReference type="PANTHER" id="PTHR30307:SF0">
    <property type="entry name" value="S-ADENOSYLMETHIONINE:TRNA RIBOSYLTRANSFERASE-ISOMERASE"/>
    <property type="match status" value="1"/>
</dbReference>
<dbReference type="EMBL" id="UOEE01000347">
    <property type="protein sequence ID" value="VAW02825.1"/>
    <property type="molecule type" value="Genomic_DNA"/>
</dbReference>
<evidence type="ECO:0000313" key="7">
    <source>
        <dbReference type="EMBL" id="VAW02825.1"/>
    </source>
</evidence>
<evidence type="ECO:0000256" key="3">
    <source>
        <dbReference type="ARBA" id="ARBA00022490"/>
    </source>
</evidence>
<keyword evidence="7" id="KW-0328">Glycosyltransferase</keyword>
<dbReference type="NCBIfam" id="TIGR00113">
    <property type="entry name" value="queA"/>
    <property type="match status" value="1"/>
</dbReference>
<keyword evidence="3" id="KW-0963">Cytoplasm</keyword>
<dbReference type="InterPro" id="IPR042118">
    <property type="entry name" value="QueA_dom1"/>
</dbReference>
<organism evidence="7">
    <name type="scientific">hydrothermal vent metagenome</name>
    <dbReference type="NCBI Taxonomy" id="652676"/>
    <lineage>
        <taxon>unclassified sequences</taxon>
        <taxon>metagenomes</taxon>
        <taxon>ecological metagenomes</taxon>
    </lineage>
</organism>
<dbReference type="InterPro" id="IPR036100">
    <property type="entry name" value="QueA_sf"/>
</dbReference>
<dbReference type="InterPro" id="IPR042119">
    <property type="entry name" value="QueA_dom2"/>
</dbReference>
<accession>A0A3B0S941</accession>
<comment type="subcellular location">
    <subcellularLocation>
        <location evidence="1">Cytoplasm</location>
    </subcellularLocation>
</comment>
<dbReference type="NCBIfam" id="NF001140">
    <property type="entry name" value="PRK00147.1"/>
    <property type="match status" value="1"/>
</dbReference>
<dbReference type="GO" id="GO:0005737">
    <property type="term" value="C:cytoplasm"/>
    <property type="evidence" value="ECO:0007669"/>
    <property type="project" value="UniProtKB-SubCell"/>
</dbReference>
<proteinExistence type="inferred from homology"/>
<evidence type="ECO:0000256" key="6">
    <source>
        <dbReference type="ARBA" id="ARBA00022785"/>
    </source>
</evidence>
<evidence type="ECO:0000256" key="4">
    <source>
        <dbReference type="ARBA" id="ARBA00022679"/>
    </source>
</evidence>
<sequence>MLVTDFDFVLPEDRIALRPVVPRDSARLLQVAADGALSDHRVAELAGLLRAGDVLVLNDTKVFAACLQGQRAARAHGGGGPASISVNLHKQMDDAVWKAFIRPGRRLRVGDMVQFANGLSAEVLQKATGGEFTLGFNHFGAALLALFQQVGEMPLPPYIGAKRDVDAQDAQDYQTIFAKPSGSVAAPTAGLHFTDQLFSALMAKGVQVCFVTLHVGAGTFLPVKVEQTADHVMHAEWRQIPKQTARMINLAKEQGRRVIAVGTTSLRSLESAADPSGQLAASVGETDIFITPGYRFKLVDGLLTNFHLPKSTLFMLVSAFCGLPEMQNAYAHAIEDEYRFYSYGDANLLWRAGE</sequence>